<proteinExistence type="predicted"/>
<reference evidence="1" key="1">
    <citation type="journal article" date="2020" name="Stud. Mycol.">
        <title>101 Dothideomycetes genomes: a test case for predicting lifestyles and emergence of pathogens.</title>
        <authorList>
            <person name="Haridas S."/>
            <person name="Albert R."/>
            <person name="Binder M."/>
            <person name="Bloem J."/>
            <person name="Labutti K."/>
            <person name="Salamov A."/>
            <person name="Andreopoulos B."/>
            <person name="Baker S."/>
            <person name="Barry K."/>
            <person name="Bills G."/>
            <person name="Bluhm B."/>
            <person name="Cannon C."/>
            <person name="Castanera R."/>
            <person name="Culley D."/>
            <person name="Daum C."/>
            <person name="Ezra D."/>
            <person name="Gonzalez J."/>
            <person name="Henrissat B."/>
            <person name="Kuo A."/>
            <person name="Liang C."/>
            <person name="Lipzen A."/>
            <person name="Lutzoni F."/>
            <person name="Magnuson J."/>
            <person name="Mondo S."/>
            <person name="Nolan M."/>
            <person name="Ohm R."/>
            <person name="Pangilinan J."/>
            <person name="Park H.-J."/>
            <person name="Ramirez L."/>
            <person name="Alfaro M."/>
            <person name="Sun H."/>
            <person name="Tritt A."/>
            <person name="Yoshinaga Y."/>
            <person name="Zwiers L.-H."/>
            <person name="Turgeon B."/>
            <person name="Goodwin S."/>
            <person name="Spatafora J."/>
            <person name="Crous P."/>
            <person name="Grigoriev I."/>
        </authorList>
    </citation>
    <scope>NUCLEOTIDE SEQUENCE</scope>
    <source>
        <strain evidence="1">CBS 113979</strain>
    </source>
</reference>
<keyword evidence="2" id="KW-1185">Reference proteome</keyword>
<dbReference type="EMBL" id="ML977143">
    <property type="protein sequence ID" value="KAF1990089.1"/>
    <property type="molecule type" value="Genomic_DNA"/>
</dbReference>
<dbReference type="Proteomes" id="UP000800041">
    <property type="component" value="Unassembled WGS sequence"/>
</dbReference>
<gene>
    <name evidence="1" type="ORF">K402DRAFT_401560</name>
</gene>
<protein>
    <submittedName>
        <fullName evidence="1">Uncharacterized protein</fullName>
    </submittedName>
</protein>
<dbReference type="AlphaFoldDB" id="A0A6G1HAP3"/>
<sequence length="109" mass="12461">MVETTQVDDEPKILLTIPGELRNYIWEYLFETSEIVGAANLGLLLTCKQIYKETRGIAFANTTFIVRNTKTNQPWEPVSRGVKYTMKNLKLLLTPAEILHFFASTHLTT</sequence>
<dbReference type="PANTHER" id="PTHR38790">
    <property type="entry name" value="2EXR DOMAIN-CONTAINING PROTEIN-RELATED"/>
    <property type="match status" value="1"/>
</dbReference>
<dbReference type="OrthoDB" id="5413827at2759"/>
<organism evidence="1 2">
    <name type="scientific">Aulographum hederae CBS 113979</name>
    <dbReference type="NCBI Taxonomy" id="1176131"/>
    <lineage>
        <taxon>Eukaryota</taxon>
        <taxon>Fungi</taxon>
        <taxon>Dikarya</taxon>
        <taxon>Ascomycota</taxon>
        <taxon>Pezizomycotina</taxon>
        <taxon>Dothideomycetes</taxon>
        <taxon>Pleosporomycetidae</taxon>
        <taxon>Aulographales</taxon>
        <taxon>Aulographaceae</taxon>
    </lineage>
</organism>
<evidence type="ECO:0000313" key="2">
    <source>
        <dbReference type="Proteomes" id="UP000800041"/>
    </source>
</evidence>
<accession>A0A6G1HAP3</accession>
<evidence type="ECO:0000313" key="1">
    <source>
        <dbReference type="EMBL" id="KAF1990089.1"/>
    </source>
</evidence>
<name>A0A6G1HAP3_9PEZI</name>